<evidence type="ECO:0000313" key="4">
    <source>
        <dbReference type="Proteomes" id="UP000295244"/>
    </source>
</evidence>
<dbReference type="InterPro" id="IPR001107">
    <property type="entry name" value="Band_7"/>
</dbReference>
<proteinExistence type="inferred from homology"/>
<reference evidence="3 4" key="1">
    <citation type="submission" date="2019-03" db="EMBL/GenBank/DDBJ databases">
        <title>Whole genome sequence of a novel Rubrobacter taiwanensis strain, isolated from Yellowstone National Park.</title>
        <authorList>
            <person name="Freed S."/>
            <person name="Ramaley R.F."/>
            <person name="Kyndt J.A."/>
        </authorList>
    </citation>
    <scope>NUCLEOTIDE SEQUENCE [LARGE SCALE GENOMIC DNA]</scope>
    <source>
        <strain evidence="3 4">Yellowstone</strain>
    </source>
</reference>
<protein>
    <recommendedName>
        <fullName evidence="2">Band 7 domain-containing protein</fullName>
    </recommendedName>
</protein>
<dbReference type="PANTHER" id="PTHR10264">
    <property type="entry name" value="BAND 7 PROTEIN-RELATED"/>
    <property type="match status" value="1"/>
</dbReference>
<dbReference type="OrthoDB" id="9809197at2"/>
<comment type="caution">
    <text evidence="3">The sequence shown here is derived from an EMBL/GenBank/DDBJ whole genome shotgun (WGS) entry which is preliminary data.</text>
</comment>
<dbReference type="Gene3D" id="3.30.479.30">
    <property type="entry name" value="Band 7 domain"/>
    <property type="match status" value="1"/>
</dbReference>
<comment type="similarity">
    <text evidence="1">Belongs to the band 7/mec-2 family.</text>
</comment>
<dbReference type="SMART" id="SM00244">
    <property type="entry name" value="PHB"/>
    <property type="match status" value="1"/>
</dbReference>
<evidence type="ECO:0000313" key="3">
    <source>
        <dbReference type="EMBL" id="TCJ16164.1"/>
    </source>
</evidence>
<dbReference type="GO" id="GO:0005886">
    <property type="term" value="C:plasma membrane"/>
    <property type="evidence" value="ECO:0007669"/>
    <property type="project" value="InterPro"/>
</dbReference>
<dbReference type="InterPro" id="IPR036013">
    <property type="entry name" value="Band_7/SPFH_dom_sf"/>
</dbReference>
<gene>
    <name evidence="3" type="ORF">E0L93_10850</name>
</gene>
<sequence>MEWGFVVLTLLAAALAAGGVRVLGEHERGVVFRLGRLRGGVRGPGLTFLIPAVDRMFRVHVAPEELAIGEQNLPTRDGGLLCLSTGVRYRVADPIKSVSTVADARTSVRHASERGLRSLSARRNLEDFFERRDVLEGELQDMLSEALRPFGVAVMAATLHTVEIQKKPE</sequence>
<keyword evidence="4" id="KW-1185">Reference proteome</keyword>
<dbReference type="PANTHER" id="PTHR10264:SF19">
    <property type="entry name" value="AT06885P-RELATED"/>
    <property type="match status" value="1"/>
</dbReference>
<dbReference type="InterPro" id="IPR043202">
    <property type="entry name" value="Band-7_stomatin-like"/>
</dbReference>
<evidence type="ECO:0000256" key="1">
    <source>
        <dbReference type="ARBA" id="ARBA00008164"/>
    </source>
</evidence>
<feature type="domain" description="Band 7" evidence="2">
    <location>
        <begin position="18"/>
        <end position="169"/>
    </location>
</feature>
<dbReference type="InterPro" id="IPR001972">
    <property type="entry name" value="Stomatin_HflK_fam"/>
</dbReference>
<name>A0A4R1BG98_9ACTN</name>
<dbReference type="SUPFAM" id="SSF117892">
    <property type="entry name" value="Band 7/SPFH domain"/>
    <property type="match status" value="1"/>
</dbReference>
<dbReference type="RefSeq" id="WP_132691793.1">
    <property type="nucleotide sequence ID" value="NZ_SKBU01000018.1"/>
</dbReference>
<dbReference type="Pfam" id="PF01145">
    <property type="entry name" value="Band_7"/>
    <property type="match status" value="1"/>
</dbReference>
<dbReference type="AlphaFoldDB" id="A0A4R1BG98"/>
<accession>A0A4R1BG98</accession>
<dbReference type="PRINTS" id="PR00721">
    <property type="entry name" value="STOMATIN"/>
</dbReference>
<dbReference type="Proteomes" id="UP000295244">
    <property type="component" value="Unassembled WGS sequence"/>
</dbReference>
<organism evidence="3 4">
    <name type="scientific">Rubrobacter taiwanensis</name>
    <dbReference type="NCBI Taxonomy" id="185139"/>
    <lineage>
        <taxon>Bacteria</taxon>
        <taxon>Bacillati</taxon>
        <taxon>Actinomycetota</taxon>
        <taxon>Rubrobacteria</taxon>
        <taxon>Rubrobacterales</taxon>
        <taxon>Rubrobacteraceae</taxon>
        <taxon>Rubrobacter</taxon>
    </lineage>
</organism>
<evidence type="ECO:0000259" key="2">
    <source>
        <dbReference type="SMART" id="SM00244"/>
    </source>
</evidence>
<dbReference type="EMBL" id="SKBU01000018">
    <property type="protein sequence ID" value="TCJ16164.1"/>
    <property type="molecule type" value="Genomic_DNA"/>
</dbReference>